<dbReference type="OrthoDB" id="9811121at2"/>
<dbReference type="CDD" id="cd04301">
    <property type="entry name" value="NAT_SF"/>
    <property type="match status" value="1"/>
</dbReference>
<reference evidence="2 3" key="1">
    <citation type="submission" date="2016-10" db="EMBL/GenBank/DDBJ databases">
        <authorList>
            <person name="de Groot N.N."/>
        </authorList>
    </citation>
    <scope>NUCLEOTIDE SEQUENCE [LARGE SCALE GENOMIC DNA]</scope>
    <source>
        <strain evidence="2 3">CCM7597</strain>
    </source>
</reference>
<dbReference type="SUPFAM" id="SSF55729">
    <property type="entry name" value="Acyl-CoA N-acyltransferases (Nat)"/>
    <property type="match status" value="1"/>
</dbReference>
<keyword evidence="3" id="KW-1185">Reference proteome</keyword>
<dbReference type="EMBL" id="FNQR01000003">
    <property type="protein sequence ID" value="SEA23731.1"/>
    <property type="molecule type" value="Genomic_DNA"/>
</dbReference>
<dbReference type="Gene3D" id="3.40.630.30">
    <property type="match status" value="1"/>
</dbReference>
<dbReference type="RefSeq" id="WP_093043211.1">
    <property type="nucleotide sequence ID" value="NZ_FNQR01000003.1"/>
</dbReference>
<dbReference type="PROSITE" id="PS51186">
    <property type="entry name" value="GNAT"/>
    <property type="match status" value="1"/>
</dbReference>
<evidence type="ECO:0000313" key="3">
    <source>
        <dbReference type="Proteomes" id="UP000198584"/>
    </source>
</evidence>
<name>A0A1H3ZJY2_9BACI</name>
<keyword evidence="2" id="KW-0808">Transferase</keyword>
<dbReference type="Pfam" id="PF00583">
    <property type="entry name" value="Acetyltransf_1"/>
    <property type="match status" value="1"/>
</dbReference>
<dbReference type="Proteomes" id="UP000198584">
    <property type="component" value="Unassembled WGS sequence"/>
</dbReference>
<feature type="domain" description="N-acetyltransferase" evidence="1">
    <location>
        <begin position="13"/>
        <end position="211"/>
    </location>
</feature>
<evidence type="ECO:0000259" key="1">
    <source>
        <dbReference type="PROSITE" id="PS51186"/>
    </source>
</evidence>
<gene>
    <name evidence="2" type="ORF">SAMN05421743_103264</name>
</gene>
<dbReference type="InterPro" id="IPR016181">
    <property type="entry name" value="Acyl_CoA_acyltransferase"/>
</dbReference>
<accession>A0A1H3ZJY2</accession>
<sequence>MTNVDFPGLEKGIVIRKITPDDIEEVAALSDNSFGPDISFKRDHFASQAEIFPEGQLCVEYEGKIVGSCSSLIVNFDDYKDKHDYEAISDKGYIRNHNPEGVNLYGVEVSVHPDYRKLKLGRRLYDARKKVCKNLGLKSIIIGGRIPYYYKHADEMSAEEYAEKVVNKELYDPVLTFQANNGFVLRGVIPNYLPDDDASLGYATSMEWFNEDYRRE</sequence>
<dbReference type="GO" id="GO:0016747">
    <property type="term" value="F:acyltransferase activity, transferring groups other than amino-acyl groups"/>
    <property type="evidence" value="ECO:0007669"/>
    <property type="project" value="InterPro"/>
</dbReference>
<dbReference type="AlphaFoldDB" id="A0A1H3ZJY2"/>
<dbReference type="InterPro" id="IPR000182">
    <property type="entry name" value="GNAT_dom"/>
</dbReference>
<protein>
    <submittedName>
        <fullName evidence="2">Predicted N-acetyltransferase YhbS</fullName>
    </submittedName>
</protein>
<evidence type="ECO:0000313" key="2">
    <source>
        <dbReference type="EMBL" id="SEA23731.1"/>
    </source>
</evidence>
<dbReference type="STRING" id="571932.SAMN05421743_103264"/>
<proteinExistence type="predicted"/>
<organism evidence="2 3">
    <name type="scientific">Thalassobacillus cyri</name>
    <dbReference type="NCBI Taxonomy" id="571932"/>
    <lineage>
        <taxon>Bacteria</taxon>
        <taxon>Bacillati</taxon>
        <taxon>Bacillota</taxon>
        <taxon>Bacilli</taxon>
        <taxon>Bacillales</taxon>
        <taxon>Bacillaceae</taxon>
        <taxon>Thalassobacillus</taxon>
    </lineage>
</organism>